<evidence type="ECO:0000256" key="1">
    <source>
        <dbReference type="SAM" id="Phobius"/>
    </source>
</evidence>
<dbReference type="EMBL" id="KQ965731">
    <property type="protein sequence ID" value="KXS22337.1"/>
    <property type="molecule type" value="Genomic_DNA"/>
</dbReference>
<feature type="transmembrane region" description="Helical" evidence="1">
    <location>
        <begin position="23"/>
        <end position="42"/>
    </location>
</feature>
<keyword evidence="1" id="KW-0812">Transmembrane</keyword>
<name>A0A139B046_GONPJ</name>
<gene>
    <name evidence="2" type="ORF">M427DRAFT_170307</name>
</gene>
<sequence>MTANQPADPEKLAGARVLTHKTAAMTTAFWLGYSAMFYGYSINWLPTQVQNITGDETKGTGIAIVSGVSGVVNLIVAVSIVFNIDKGDHLCPHRSPIIL</sequence>
<evidence type="ECO:0000313" key="2">
    <source>
        <dbReference type="EMBL" id="KXS22337.1"/>
    </source>
</evidence>
<protein>
    <recommendedName>
        <fullName evidence="4">Major facilitator superfamily (MFS) profile domain-containing protein</fullName>
    </recommendedName>
</protein>
<keyword evidence="1" id="KW-1133">Transmembrane helix</keyword>
<feature type="transmembrane region" description="Helical" evidence="1">
    <location>
        <begin position="62"/>
        <end position="84"/>
    </location>
</feature>
<dbReference type="Proteomes" id="UP000070544">
    <property type="component" value="Unassembled WGS sequence"/>
</dbReference>
<keyword evidence="1" id="KW-0472">Membrane</keyword>
<accession>A0A139B046</accession>
<evidence type="ECO:0008006" key="4">
    <source>
        <dbReference type="Google" id="ProtNLM"/>
    </source>
</evidence>
<keyword evidence="3" id="KW-1185">Reference proteome</keyword>
<dbReference type="AlphaFoldDB" id="A0A139B046"/>
<reference evidence="2 3" key="1">
    <citation type="journal article" date="2015" name="Genome Biol. Evol.">
        <title>Phylogenomic analyses indicate that early fungi evolved digesting cell walls of algal ancestors of land plants.</title>
        <authorList>
            <person name="Chang Y."/>
            <person name="Wang S."/>
            <person name="Sekimoto S."/>
            <person name="Aerts A.L."/>
            <person name="Choi C."/>
            <person name="Clum A."/>
            <person name="LaButti K.M."/>
            <person name="Lindquist E.A."/>
            <person name="Yee Ngan C."/>
            <person name="Ohm R.A."/>
            <person name="Salamov A.A."/>
            <person name="Grigoriev I.V."/>
            <person name="Spatafora J.W."/>
            <person name="Berbee M.L."/>
        </authorList>
    </citation>
    <scope>NUCLEOTIDE SEQUENCE [LARGE SCALE GENOMIC DNA]</scope>
    <source>
        <strain evidence="2 3">JEL478</strain>
    </source>
</reference>
<proteinExistence type="predicted"/>
<evidence type="ECO:0000313" key="3">
    <source>
        <dbReference type="Proteomes" id="UP000070544"/>
    </source>
</evidence>
<organism evidence="2 3">
    <name type="scientific">Gonapodya prolifera (strain JEL478)</name>
    <name type="common">Monoblepharis prolifera</name>
    <dbReference type="NCBI Taxonomy" id="1344416"/>
    <lineage>
        <taxon>Eukaryota</taxon>
        <taxon>Fungi</taxon>
        <taxon>Fungi incertae sedis</taxon>
        <taxon>Chytridiomycota</taxon>
        <taxon>Chytridiomycota incertae sedis</taxon>
        <taxon>Monoblepharidomycetes</taxon>
        <taxon>Monoblepharidales</taxon>
        <taxon>Gonapodyaceae</taxon>
        <taxon>Gonapodya</taxon>
    </lineage>
</organism>